<dbReference type="InterPro" id="IPR001841">
    <property type="entry name" value="Znf_RING"/>
</dbReference>
<proteinExistence type="predicted"/>
<evidence type="ECO:0000313" key="4">
    <source>
        <dbReference type="EMBL" id="CDR37305.1"/>
    </source>
</evidence>
<protein>
    <submittedName>
        <fullName evidence="4">RHTO0S02e13212g1_1</fullName>
    </submittedName>
</protein>
<feature type="compositionally biased region" description="Basic residues" evidence="2">
    <location>
        <begin position="331"/>
        <end position="340"/>
    </location>
</feature>
<dbReference type="InterPro" id="IPR013083">
    <property type="entry name" value="Znf_RING/FYVE/PHD"/>
</dbReference>
<feature type="region of interest" description="Disordered" evidence="2">
    <location>
        <begin position="272"/>
        <end position="340"/>
    </location>
</feature>
<dbReference type="PROSITE" id="PS50089">
    <property type="entry name" value="ZF_RING_2"/>
    <property type="match status" value="1"/>
</dbReference>
<organism evidence="4">
    <name type="scientific">Rhodotorula toruloides</name>
    <name type="common">Yeast</name>
    <name type="synonym">Rhodosporidium toruloides</name>
    <dbReference type="NCBI Taxonomy" id="5286"/>
    <lineage>
        <taxon>Eukaryota</taxon>
        <taxon>Fungi</taxon>
        <taxon>Dikarya</taxon>
        <taxon>Basidiomycota</taxon>
        <taxon>Pucciniomycotina</taxon>
        <taxon>Microbotryomycetes</taxon>
        <taxon>Sporidiobolales</taxon>
        <taxon>Sporidiobolaceae</taxon>
        <taxon>Rhodotorula</taxon>
    </lineage>
</organism>
<accession>A0A061AIA3</accession>
<keyword evidence="1" id="KW-0863">Zinc-finger</keyword>
<feature type="compositionally biased region" description="Gly residues" evidence="2">
    <location>
        <begin position="306"/>
        <end position="321"/>
    </location>
</feature>
<sequence>MPADLDNFLDPVPQALCCPVCQDVAWQPVIACENQHILCEECLMNVIDSPDAHPEEPPACPTCRAVADEDYEVSIVGKRILEGLRYRCSRHAAGCEWVGSVGDECDHRLHSCDYRELSCFSCGMKSLAKDGLSHTSTCPNGLVACPNGDNDICGKIYRSNVEHHMTVCTRFRCRNFAFCGAQSTRANLEEHQPRCTSLISRLDAVEKDAASLRAQLASRPPRPPSPPRPPKPQDKPLVTSLDPPGMSKTHLLLIRLDEGSFVADLDKETVKKVSAPVGGGRPLRSRSPPPQRQGGDDRWAVPLPRGGQGAGGGGGGGGGGGKRSRFDSPPRRGRTWGRGG</sequence>
<dbReference type="PANTHER" id="PTHR10131:SF94">
    <property type="entry name" value="TNF RECEPTOR-ASSOCIATED FACTOR 4"/>
    <property type="match status" value="1"/>
</dbReference>
<dbReference type="EMBL" id="LK052937">
    <property type="protein sequence ID" value="CDR37305.1"/>
    <property type="molecule type" value="Genomic_DNA"/>
</dbReference>
<feature type="region of interest" description="Disordered" evidence="2">
    <location>
        <begin position="215"/>
        <end position="244"/>
    </location>
</feature>
<reference evidence="4" key="1">
    <citation type="journal article" date="2014" name="Genome Announc.">
        <title>Draft genome sequence of Rhodosporidium toruloides CECT1137, an oleaginous yeast of biotechnological interest.</title>
        <authorList>
            <person name="Morin N."/>
            <person name="Calcas X."/>
            <person name="Devillers H."/>
            <person name="Durrens P."/>
            <person name="Sherman D.J."/>
            <person name="Nicaud J.-M."/>
            <person name="Neuveglise C."/>
        </authorList>
    </citation>
    <scope>NUCLEOTIDE SEQUENCE</scope>
    <source>
        <strain evidence="4">CECT1137</strain>
    </source>
</reference>
<keyword evidence="1" id="KW-0479">Metal-binding</keyword>
<dbReference type="AlphaFoldDB" id="A0A061AIA3"/>
<keyword evidence="1" id="KW-0862">Zinc</keyword>
<feature type="compositionally biased region" description="Pro residues" evidence="2">
    <location>
        <begin position="220"/>
        <end position="230"/>
    </location>
</feature>
<name>A0A061AIA3_RHOTO</name>
<gene>
    <name evidence="4" type="ORF">RHTO0S_02e13212g</name>
</gene>
<evidence type="ECO:0000256" key="2">
    <source>
        <dbReference type="SAM" id="MobiDB-lite"/>
    </source>
</evidence>
<feature type="domain" description="RING-type" evidence="3">
    <location>
        <begin position="18"/>
        <end position="64"/>
    </location>
</feature>
<dbReference type="Gene3D" id="3.30.40.10">
    <property type="entry name" value="Zinc/RING finger domain, C3HC4 (zinc finger)"/>
    <property type="match status" value="2"/>
</dbReference>
<dbReference type="SUPFAM" id="SSF57850">
    <property type="entry name" value="RING/U-box"/>
    <property type="match status" value="1"/>
</dbReference>
<evidence type="ECO:0000256" key="1">
    <source>
        <dbReference type="PROSITE-ProRule" id="PRU00175"/>
    </source>
</evidence>
<dbReference type="GO" id="GO:0008270">
    <property type="term" value="F:zinc ion binding"/>
    <property type="evidence" value="ECO:0007669"/>
    <property type="project" value="UniProtKB-KW"/>
</dbReference>
<dbReference type="PANTHER" id="PTHR10131">
    <property type="entry name" value="TNF RECEPTOR ASSOCIATED FACTOR"/>
    <property type="match status" value="1"/>
</dbReference>
<dbReference type="OrthoDB" id="2530088at2759"/>
<evidence type="ECO:0000259" key="3">
    <source>
        <dbReference type="PROSITE" id="PS50089"/>
    </source>
</evidence>